<dbReference type="KEGG" id="hoh:Hoch_2338"/>
<dbReference type="SUPFAM" id="SSF56601">
    <property type="entry name" value="beta-lactamase/transpeptidase-like"/>
    <property type="match status" value="1"/>
</dbReference>
<reference evidence="2 3" key="1">
    <citation type="journal article" date="2010" name="Stand. Genomic Sci.">
        <title>Complete genome sequence of Haliangium ochraceum type strain (SMP-2).</title>
        <authorList>
            <consortium name="US DOE Joint Genome Institute (JGI-PGF)"/>
            <person name="Ivanova N."/>
            <person name="Daum C."/>
            <person name="Lang E."/>
            <person name="Abt B."/>
            <person name="Kopitz M."/>
            <person name="Saunders E."/>
            <person name="Lapidus A."/>
            <person name="Lucas S."/>
            <person name="Glavina Del Rio T."/>
            <person name="Nolan M."/>
            <person name="Tice H."/>
            <person name="Copeland A."/>
            <person name="Cheng J.F."/>
            <person name="Chen F."/>
            <person name="Bruce D."/>
            <person name="Goodwin L."/>
            <person name="Pitluck S."/>
            <person name="Mavromatis K."/>
            <person name="Pati A."/>
            <person name="Mikhailova N."/>
            <person name="Chen A."/>
            <person name="Palaniappan K."/>
            <person name="Land M."/>
            <person name="Hauser L."/>
            <person name="Chang Y.J."/>
            <person name="Jeffries C.D."/>
            <person name="Detter J.C."/>
            <person name="Brettin T."/>
            <person name="Rohde M."/>
            <person name="Goker M."/>
            <person name="Bristow J."/>
            <person name="Markowitz V."/>
            <person name="Eisen J.A."/>
            <person name="Hugenholtz P."/>
            <person name="Kyrpides N.C."/>
            <person name="Klenk H.P."/>
        </authorList>
    </citation>
    <scope>NUCLEOTIDE SEQUENCE [LARGE SCALE GENOMIC DNA]</scope>
    <source>
        <strain evidence="3">DSM 14365 / CIP 107738 / JCM 11303 / AJ 13395 / SMP-2</strain>
    </source>
</reference>
<feature type="domain" description="Beta-lactamase-related" evidence="1">
    <location>
        <begin position="35"/>
        <end position="393"/>
    </location>
</feature>
<dbReference type="HOGENOM" id="CLU_020027_11_2_7"/>
<dbReference type="STRING" id="502025.Hoch_2338"/>
<accession>D0LJ31</accession>
<dbReference type="InterPro" id="IPR001466">
    <property type="entry name" value="Beta-lactam-related"/>
</dbReference>
<evidence type="ECO:0000313" key="3">
    <source>
        <dbReference type="Proteomes" id="UP000001880"/>
    </source>
</evidence>
<dbReference type="eggNOG" id="COG1680">
    <property type="taxonomic scope" value="Bacteria"/>
</dbReference>
<dbReference type="InterPro" id="IPR050789">
    <property type="entry name" value="Diverse_Enzym_Activities"/>
</dbReference>
<dbReference type="Proteomes" id="UP000001880">
    <property type="component" value="Chromosome"/>
</dbReference>
<dbReference type="Gene3D" id="3.40.710.10">
    <property type="entry name" value="DD-peptidase/beta-lactamase superfamily"/>
    <property type="match status" value="1"/>
</dbReference>
<dbReference type="InterPro" id="IPR012338">
    <property type="entry name" value="Beta-lactam/transpept-like"/>
</dbReference>
<dbReference type="OrthoDB" id="5177574at2"/>
<dbReference type="Pfam" id="PF00144">
    <property type="entry name" value="Beta-lactamase"/>
    <property type="match status" value="1"/>
</dbReference>
<dbReference type="RefSeq" id="WP_012827486.1">
    <property type="nucleotide sequence ID" value="NC_013440.1"/>
</dbReference>
<dbReference type="EMBL" id="CP001804">
    <property type="protein sequence ID" value="ACY14878.1"/>
    <property type="molecule type" value="Genomic_DNA"/>
</dbReference>
<dbReference type="MEROPS" id="S12.950"/>
<evidence type="ECO:0000313" key="2">
    <source>
        <dbReference type="EMBL" id="ACY14878.1"/>
    </source>
</evidence>
<protein>
    <submittedName>
        <fullName evidence="2">Beta-lactamase</fullName>
    </submittedName>
</protein>
<gene>
    <name evidence="2" type="ordered locus">Hoch_2338</name>
</gene>
<evidence type="ECO:0000259" key="1">
    <source>
        <dbReference type="Pfam" id="PF00144"/>
    </source>
</evidence>
<proteinExistence type="predicted"/>
<dbReference type="PANTHER" id="PTHR43283:SF3">
    <property type="entry name" value="BETA-LACTAMASE FAMILY PROTEIN (AFU_ORTHOLOGUE AFUA_5G07500)"/>
    <property type="match status" value="1"/>
</dbReference>
<organism evidence="2 3">
    <name type="scientific">Haliangium ochraceum (strain DSM 14365 / JCM 11303 / SMP-2)</name>
    <dbReference type="NCBI Taxonomy" id="502025"/>
    <lineage>
        <taxon>Bacteria</taxon>
        <taxon>Pseudomonadati</taxon>
        <taxon>Myxococcota</taxon>
        <taxon>Polyangia</taxon>
        <taxon>Haliangiales</taxon>
        <taxon>Kofleriaceae</taxon>
        <taxon>Haliangium</taxon>
    </lineage>
</organism>
<sequence length="406" mass="43963">MHLPMSDPAALGFDPERLARIPTFLEQHYLAPGLLPHAAVLVGRGDEIAHLSFQGQARAGQPLREDAIFRIASMSKPITSIAFLQLVEEGKVELADPVTTVVPEWRSLGVFVSGGDTLPFATRPPRTIMRMVDLLRHTAGFTYGFQERTSVDAAYRAQGLERFDRVDLEGLIAALAALPLEFDPGTAWNYSVATDVLGAIIQRIEDKPLDQVLAERIFGPLDMVDTSFQVPADKLARMPDCYALHPDTGTQIFDAGATSAWAQPPKLLSGGGGLASTLADYHRFCRMLRGGGALEGARIIGRKSLALMAANHLPGGGDLTQHSISLFSESENAGTGFGLGFATTIDRAATMALGSEGDLFWDGVFSTSFLVDPVEDLIFLFMSQLMPANAYPVRRQLRAMMYAALR</sequence>
<dbReference type="PANTHER" id="PTHR43283">
    <property type="entry name" value="BETA-LACTAMASE-RELATED"/>
    <property type="match status" value="1"/>
</dbReference>
<dbReference type="AlphaFoldDB" id="D0LJ31"/>
<keyword evidence="3" id="KW-1185">Reference proteome</keyword>
<name>D0LJ31_HALO1</name>